<sequence>MERKNFLLGWLEIKDGRGCSEEVVAKGKGHARKNREETTGTRTPHDQSESSALSSVPVQRSGTAPPPKGVRRLLTVDSHRVQLRKPPNPVC</sequence>
<dbReference type="AlphaFoldDB" id="A0A6A4THA3"/>
<evidence type="ECO:0000313" key="3">
    <source>
        <dbReference type="Proteomes" id="UP000438429"/>
    </source>
</evidence>
<dbReference type="Proteomes" id="UP000438429">
    <property type="component" value="Unassembled WGS sequence"/>
</dbReference>
<organism evidence="2 3">
    <name type="scientific">Scophthalmus maximus</name>
    <name type="common">Turbot</name>
    <name type="synonym">Psetta maxima</name>
    <dbReference type="NCBI Taxonomy" id="52904"/>
    <lineage>
        <taxon>Eukaryota</taxon>
        <taxon>Metazoa</taxon>
        <taxon>Chordata</taxon>
        <taxon>Craniata</taxon>
        <taxon>Vertebrata</taxon>
        <taxon>Euteleostomi</taxon>
        <taxon>Actinopterygii</taxon>
        <taxon>Neopterygii</taxon>
        <taxon>Teleostei</taxon>
        <taxon>Neoteleostei</taxon>
        <taxon>Acanthomorphata</taxon>
        <taxon>Carangaria</taxon>
        <taxon>Pleuronectiformes</taxon>
        <taxon>Pleuronectoidei</taxon>
        <taxon>Scophthalmidae</taxon>
        <taxon>Scophthalmus</taxon>
    </lineage>
</organism>
<feature type="compositionally biased region" description="Polar residues" evidence="1">
    <location>
        <begin position="49"/>
        <end position="62"/>
    </location>
</feature>
<protein>
    <submittedName>
        <fullName evidence="2">Uncharacterized protein</fullName>
    </submittedName>
</protein>
<proteinExistence type="predicted"/>
<gene>
    <name evidence="2" type="ORF">F2P81_001852</name>
</gene>
<dbReference type="EMBL" id="VEVO01000002">
    <property type="protein sequence ID" value="KAF0045323.1"/>
    <property type="molecule type" value="Genomic_DNA"/>
</dbReference>
<reference evidence="2 3" key="1">
    <citation type="submission" date="2019-06" db="EMBL/GenBank/DDBJ databases">
        <title>Draft genomes of female and male turbot (Scophthalmus maximus).</title>
        <authorList>
            <person name="Xu H."/>
            <person name="Xu X.-W."/>
            <person name="Shao C."/>
            <person name="Chen S."/>
        </authorList>
    </citation>
    <scope>NUCLEOTIDE SEQUENCE [LARGE SCALE GENOMIC DNA]</scope>
    <source>
        <strain evidence="2">Ysfricsl-2016a</strain>
        <tissue evidence="2">Blood</tissue>
    </source>
</reference>
<feature type="compositionally biased region" description="Basic and acidic residues" evidence="1">
    <location>
        <begin position="34"/>
        <end position="48"/>
    </location>
</feature>
<feature type="region of interest" description="Disordered" evidence="1">
    <location>
        <begin position="24"/>
        <end position="91"/>
    </location>
</feature>
<accession>A0A6A4THA3</accession>
<evidence type="ECO:0000313" key="2">
    <source>
        <dbReference type="EMBL" id="KAF0045323.1"/>
    </source>
</evidence>
<evidence type="ECO:0000256" key="1">
    <source>
        <dbReference type="SAM" id="MobiDB-lite"/>
    </source>
</evidence>
<name>A0A6A4THA3_SCOMX</name>
<comment type="caution">
    <text evidence="2">The sequence shown here is derived from an EMBL/GenBank/DDBJ whole genome shotgun (WGS) entry which is preliminary data.</text>
</comment>